<feature type="region of interest" description="Disordered" evidence="1">
    <location>
        <begin position="115"/>
        <end position="186"/>
    </location>
</feature>
<sequence>MGARAAAPDAAVTPDAVALLEISVLLFIGKWVPLPLQTAILLGLTHLNPRSMASLPDSTSAWNFLVNWFNSAIKTGRDGKKQASAQVKSPKEPLLLSVKRRQNFQPRRRLSIKKTRISGKTLPAKKTKLPTKKTTFNQEDKNLSQEDKTLPAKKTKLSAKKTTFNQEVNNLSQEDKTSSQEDDFQSRSQYFQPRQFQGVLDRLRFLSIKKMDQRTCIEFCVKNEIKCADAFRMLTVAYGEATLDRSNVYRW</sequence>
<proteinExistence type="predicted"/>
<evidence type="ECO:0000313" key="2">
    <source>
        <dbReference type="EMBL" id="UYV60218.1"/>
    </source>
</evidence>
<protein>
    <submittedName>
        <fullName evidence="2">Uncharacterized protein</fullName>
    </submittedName>
</protein>
<feature type="compositionally biased region" description="Basic residues" evidence="1">
    <location>
        <begin position="115"/>
        <end position="131"/>
    </location>
</feature>
<dbReference type="Proteomes" id="UP001235939">
    <property type="component" value="Chromosome 01"/>
</dbReference>
<gene>
    <name evidence="2" type="ORF">LAZ67_1000452</name>
</gene>
<name>A0ABY6JW22_9ARAC</name>
<dbReference type="EMBL" id="CP092863">
    <property type="protein sequence ID" value="UYV60218.1"/>
    <property type="molecule type" value="Genomic_DNA"/>
</dbReference>
<feature type="compositionally biased region" description="Basic and acidic residues" evidence="1">
    <location>
        <begin position="138"/>
        <end position="150"/>
    </location>
</feature>
<organism evidence="2 3">
    <name type="scientific">Cordylochernes scorpioides</name>
    <dbReference type="NCBI Taxonomy" id="51811"/>
    <lineage>
        <taxon>Eukaryota</taxon>
        <taxon>Metazoa</taxon>
        <taxon>Ecdysozoa</taxon>
        <taxon>Arthropoda</taxon>
        <taxon>Chelicerata</taxon>
        <taxon>Arachnida</taxon>
        <taxon>Pseudoscorpiones</taxon>
        <taxon>Cheliferoidea</taxon>
        <taxon>Chernetidae</taxon>
        <taxon>Cordylochernes</taxon>
    </lineage>
</organism>
<keyword evidence="3" id="KW-1185">Reference proteome</keyword>
<evidence type="ECO:0000256" key="1">
    <source>
        <dbReference type="SAM" id="MobiDB-lite"/>
    </source>
</evidence>
<evidence type="ECO:0000313" key="3">
    <source>
        <dbReference type="Proteomes" id="UP001235939"/>
    </source>
</evidence>
<accession>A0ABY6JW22</accession>
<reference evidence="2 3" key="1">
    <citation type="submission" date="2022-01" db="EMBL/GenBank/DDBJ databases">
        <title>A chromosomal length assembly of Cordylochernes scorpioides.</title>
        <authorList>
            <person name="Zeh D."/>
            <person name="Zeh J."/>
        </authorList>
    </citation>
    <scope>NUCLEOTIDE SEQUENCE [LARGE SCALE GENOMIC DNA]</scope>
    <source>
        <strain evidence="2">IN4F17</strain>
        <tissue evidence="2">Whole Body</tissue>
    </source>
</reference>
<dbReference type="Gene3D" id="1.10.10.1450">
    <property type="match status" value="1"/>
</dbReference>